<comment type="function">
    <text evidence="6">Catalyzes the reduction of dTDP-6-deoxy-L-lyxo-4-hexulose to yield dTDP-L-rhamnose.</text>
</comment>
<dbReference type="KEGG" id="ptes:JQU52_10460"/>
<dbReference type="EMBL" id="CP069798">
    <property type="protein sequence ID" value="QRQ81140.1"/>
    <property type="molecule type" value="Genomic_DNA"/>
</dbReference>
<evidence type="ECO:0000256" key="3">
    <source>
        <dbReference type="ARBA" id="ARBA00012929"/>
    </source>
</evidence>
<dbReference type="GO" id="GO:0008831">
    <property type="term" value="F:dTDP-4-dehydrorhamnose reductase activity"/>
    <property type="evidence" value="ECO:0007669"/>
    <property type="project" value="UniProtKB-EC"/>
</dbReference>
<dbReference type="AlphaFoldDB" id="A0A892ZEW7"/>
<dbReference type="NCBIfam" id="TIGR01214">
    <property type="entry name" value="rmlD"/>
    <property type="match status" value="1"/>
</dbReference>
<evidence type="ECO:0000256" key="5">
    <source>
        <dbReference type="ARBA" id="ARBA00048200"/>
    </source>
</evidence>
<dbReference type="GO" id="GO:0019305">
    <property type="term" value="P:dTDP-rhamnose biosynthetic process"/>
    <property type="evidence" value="ECO:0007669"/>
    <property type="project" value="UniProtKB-UniPathway"/>
</dbReference>
<dbReference type="CDD" id="cd05254">
    <property type="entry name" value="dTDP_HR_like_SDR_e"/>
    <property type="match status" value="1"/>
</dbReference>
<comment type="pathway">
    <text evidence="1 6">Carbohydrate biosynthesis; dTDP-L-rhamnose biosynthesis.</text>
</comment>
<comment type="cofactor">
    <cofactor evidence="6">
        <name>Mg(2+)</name>
        <dbReference type="ChEBI" id="CHEBI:18420"/>
    </cofactor>
    <text evidence="6">Binds 1 Mg(2+) ion per monomer.</text>
</comment>
<evidence type="ECO:0000256" key="2">
    <source>
        <dbReference type="ARBA" id="ARBA00010944"/>
    </source>
</evidence>
<dbReference type="UniPathway" id="UPA00124"/>
<evidence type="ECO:0000313" key="8">
    <source>
        <dbReference type="EMBL" id="QRQ81140.1"/>
    </source>
</evidence>
<dbReference type="SUPFAM" id="SSF51735">
    <property type="entry name" value="NAD(P)-binding Rossmann-fold domains"/>
    <property type="match status" value="1"/>
</dbReference>
<protein>
    <recommendedName>
        <fullName evidence="4 6">dTDP-4-dehydrorhamnose reductase</fullName>
        <ecNumber evidence="3 6">1.1.1.133</ecNumber>
    </recommendedName>
</protein>
<comment type="similarity">
    <text evidence="2 6">Belongs to the dTDP-4-dehydrorhamnose reductase family.</text>
</comment>
<organism evidence="8 9">
    <name type="scientific">Paralysiella testudinis</name>
    <dbReference type="NCBI Taxonomy" id="2809020"/>
    <lineage>
        <taxon>Bacteria</taxon>
        <taxon>Pseudomonadati</taxon>
        <taxon>Pseudomonadota</taxon>
        <taxon>Betaproteobacteria</taxon>
        <taxon>Neisseriales</taxon>
        <taxon>Neisseriaceae</taxon>
        <taxon>Paralysiella</taxon>
    </lineage>
</organism>
<keyword evidence="9" id="KW-1185">Reference proteome</keyword>
<dbReference type="InterPro" id="IPR029903">
    <property type="entry name" value="RmlD-like-bd"/>
</dbReference>
<accession>A0A892ZEW7</accession>
<dbReference type="PANTHER" id="PTHR10491">
    <property type="entry name" value="DTDP-4-DEHYDRORHAMNOSE REDUCTASE"/>
    <property type="match status" value="1"/>
</dbReference>
<dbReference type="PANTHER" id="PTHR10491:SF4">
    <property type="entry name" value="METHIONINE ADENOSYLTRANSFERASE 2 SUBUNIT BETA"/>
    <property type="match status" value="1"/>
</dbReference>
<evidence type="ECO:0000256" key="4">
    <source>
        <dbReference type="ARBA" id="ARBA00017099"/>
    </source>
</evidence>
<comment type="catalytic activity">
    <reaction evidence="5 6">
        <text>dTDP-beta-L-rhamnose + NADP(+) = dTDP-4-dehydro-beta-L-rhamnose + NADPH + H(+)</text>
        <dbReference type="Rhea" id="RHEA:21796"/>
        <dbReference type="ChEBI" id="CHEBI:15378"/>
        <dbReference type="ChEBI" id="CHEBI:57510"/>
        <dbReference type="ChEBI" id="CHEBI:57783"/>
        <dbReference type="ChEBI" id="CHEBI:58349"/>
        <dbReference type="ChEBI" id="CHEBI:62830"/>
        <dbReference type="EC" id="1.1.1.133"/>
    </reaction>
</comment>
<evidence type="ECO:0000256" key="6">
    <source>
        <dbReference type="RuleBase" id="RU364082"/>
    </source>
</evidence>
<evidence type="ECO:0000313" key="9">
    <source>
        <dbReference type="Proteomes" id="UP000653156"/>
    </source>
</evidence>
<name>A0A892ZEW7_9NEIS</name>
<dbReference type="InterPro" id="IPR005913">
    <property type="entry name" value="dTDP_dehydrorham_reduct"/>
</dbReference>
<reference evidence="8" key="1">
    <citation type="submission" date="2021-02" db="EMBL/GenBank/DDBJ databases">
        <title>Neisseriaceae sp. 26B isolated from the cloaca of a Common Toad-headed Turtle (Mesoclemmys nasuta).</title>
        <authorList>
            <person name="Spergser J."/>
            <person name="Busse H.-J."/>
        </authorList>
    </citation>
    <scope>NUCLEOTIDE SEQUENCE</scope>
    <source>
        <strain evidence="8">26B</strain>
    </source>
</reference>
<feature type="domain" description="RmlD-like substrate binding" evidence="7">
    <location>
        <begin position="1"/>
        <end position="267"/>
    </location>
</feature>
<proteinExistence type="inferred from homology"/>
<dbReference type="EC" id="1.1.1.133" evidence="3 6"/>
<gene>
    <name evidence="8" type="primary">rfbD</name>
    <name evidence="8" type="ORF">JQU52_10460</name>
</gene>
<dbReference type="InterPro" id="IPR036291">
    <property type="entry name" value="NAD(P)-bd_dom_sf"/>
</dbReference>
<keyword evidence="6 8" id="KW-0560">Oxidoreductase</keyword>
<keyword evidence="6" id="KW-0521">NADP</keyword>
<sequence>MRILLTGSKGQVGQCFKDRLPEDWELIATDSKTLDITDAGNVLNMVKTFEPDAVINTAAYTQVDKAESNAAKAFAVNASGTLNLARAAKAAGARFIHLSTDYVFDGSHNSPIAEDCPPNPLNVYGQSKLAGELLALAEHTDTLVLRTSWVYSEYGHNFVKSMLKLGQEKNQIDMVADQTGCPTYAGDLAQIIIAILQHADISRGLYHYSSGHALSWCEFARQIFAVAGEQNPHYRQVAVKAIRTADLPTQALRPAYTVLNSHALLARLPSAPEQTPLVQTIKRLLA</sequence>
<evidence type="ECO:0000259" key="7">
    <source>
        <dbReference type="Pfam" id="PF04321"/>
    </source>
</evidence>
<dbReference type="FunFam" id="3.40.50.720:FF:000159">
    <property type="entry name" value="dTDP-4-dehydrorhamnose reductase"/>
    <property type="match status" value="1"/>
</dbReference>
<dbReference type="GO" id="GO:0005829">
    <property type="term" value="C:cytosol"/>
    <property type="evidence" value="ECO:0007669"/>
    <property type="project" value="TreeGrafter"/>
</dbReference>
<dbReference type="Gene3D" id="3.90.25.10">
    <property type="entry name" value="UDP-galactose 4-epimerase, domain 1"/>
    <property type="match status" value="1"/>
</dbReference>
<dbReference type="Gene3D" id="3.40.50.720">
    <property type="entry name" value="NAD(P)-binding Rossmann-like Domain"/>
    <property type="match status" value="1"/>
</dbReference>
<dbReference type="Pfam" id="PF04321">
    <property type="entry name" value="RmlD_sub_bind"/>
    <property type="match status" value="1"/>
</dbReference>
<evidence type="ECO:0000256" key="1">
    <source>
        <dbReference type="ARBA" id="ARBA00004781"/>
    </source>
</evidence>
<dbReference type="Proteomes" id="UP000653156">
    <property type="component" value="Chromosome"/>
</dbReference>
<dbReference type="RefSeq" id="WP_230338428.1">
    <property type="nucleotide sequence ID" value="NZ_CP069798.1"/>
</dbReference>